<dbReference type="AlphaFoldDB" id="M2MTN1"/>
<comment type="similarity">
    <text evidence="2">Belongs to the complex I LYR family.</text>
</comment>
<comment type="subcellular location">
    <subcellularLocation>
        <location evidence="1">Mitochondrion</location>
    </subcellularLocation>
</comment>
<name>M2MTN1_BAUPA</name>
<protein>
    <recommendedName>
        <fullName evidence="5">LYR motif-containing protein 2</fullName>
    </recommendedName>
</protein>
<evidence type="ECO:0000313" key="9">
    <source>
        <dbReference type="Proteomes" id="UP000011761"/>
    </source>
</evidence>
<dbReference type="eggNOG" id="ENOG502SAMX">
    <property type="taxonomic scope" value="Eukaryota"/>
</dbReference>
<reference evidence="8 9" key="1">
    <citation type="journal article" date="2012" name="PLoS Pathog.">
        <title>Diverse lifestyles and strategies of plant pathogenesis encoded in the genomes of eighteen Dothideomycetes fungi.</title>
        <authorList>
            <person name="Ohm R.A."/>
            <person name="Feau N."/>
            <person name="Henrissat B."/>
            <person name="Schoch C.L."/>
            <person name="Horwitz B.A."/>
            <person name="Barry K.W."/>
            <person name="Condon B.J."/>
            <person name="Copeland A.C."/>
            <person name="Dhillon B."/>
            <person name="Glaser F."/>
            <person name="Hesse C.N."/>
            <person name="Kosti I."/>
            <person name="LaButti K."/>
            <person name="Lindquist E.A."/>
            <person name="Lucas S."/>
            <person name="Salamov A.A."/>
            <person name="Bradshaw R.E."/>
            <person name="Ciuffetti L."/>
            <person name="Hamelin R.C."/>
            <person name="Kema G.H.J."/>
            <person name="Lawrence C."/>
            <person name="Scott J.A."/>
            <person name="Spatafora J.W."/>
            <person name="Turgeon B.G."/>
            <person name="de Wit P.J.G.M."/>
            <person name="Zhong S."/>
            <person name="Goodwin S.B."/>
            <person name="Grigoriev I.V."/>
        </authorList>
    </citation>
    <scope>NUCLEOTIDE SEQUENCE [LARGE SCALE GENOMIC DNA]</scope>
    <source>
        <strain evidence="8 9">UAMH 10762</strain>
    </source>
</reference>
<sequence length="100" mass="11765">MKAARRLYATISSGNDVKGKPFLTLEHFVQRSRALALWRDIVRSIHQLPKSSTREELRTFARGEFERNKFVHDLGHIRYLISTGKTQFDSMRRYLEQNAL</sequence>
<accession>M2MTN1</accession>
<dbReference type="GO" id="GO:0005739">
    <property type="term" value="C:mitochondrion"/>
    <property type="evidence" value="ECO:0007669"/>
    <property type="project" value="UniProtKB-SubCell"/>
</dbReference>
<organism evidence="8 9">
    <name type="scientific">Baudoinia panamericana (strain UAMH 10762)</name>
    <name type="common">Angels' share fungus</name>
    <name type="synonym">Baudoinia compniacensis (strain UAMH 10762)</name>
    <dbReference type="NCBI Taxonomy" id="717646"/>
    <lineage>
        <taxon>Eukaryota</taxon>
        <taxon>Fungi</taxon>
        <taxon>Dikarya</taxon>
        <taxon>Ascomycota</taxon>
        <taxon>Pezizomycotina</taxon>
        <taxon>Dothideomycetes</taxon>
        <taxon>Dothideomycetidae</taxon>
        <taxon>Mycosphaerellales</taxon>
        <taxon>Teratosphaeriaceae</taxon>
        <taxon>Baudoinia</taxon>
    </lineage>
</organism>
<evidence type="ECO:0000256" key="5">
    <source>
        <dbReference type="ARBA" id="ARBA00026235"/>
    </source>
</evidence>
<evidence type="ECO:0000259" key="7">
    <source>
        <dbReference type="Pfam" id="PF05347"/>
    </source>
</evidence>
<dbReference type="HOGENOM" id="CLU_151409_0_1_1"/>
<evidence type="ECO:0000256" key="4">
    <source>
        <dbReference type="ARBA" id="ARBA00023128"/>
    </source>
</evidence>
<evidence type="ECO:0000256" key="3">
    <source>
        <dbReference type="ARBA" id="ARBA00022946"/>
    </source>
</evidence>
<keyword evidence="4" id="KW-0496">Mitochondrion</keyword>
<keyword evidence="9" id="KW-1185">Reference proteome</keyword>
<dbReference type="STRING" id="717646.M2MTN1"/>
<dbReference type="RefSeq" id="XP_007678215.1">
    <property type="nucleotide sequence ID" value="XM_007680025.1"/>
</dbReference>
<dbReference type="PANTHER" id="PTHR13675:SF0">
    <property type="entry name" value="LYR MOTIF-CONTAINING PROTEIN 2"/>
    <property type="match status" value="1"/>
</dbReference>
<evidence type="ECO:0000313" key="8">
    <source>
        <dbReference type="EMBL" id="EMC94893.1"/>
    </source>
</evidence>
<proteinExistence type="inferred from homology"/>
<dbReference type="KEGG" id="bcom:BAUCODRAFT_73978"/>
<dbReference type="InterPro" id="IPR008011">
    <property type="entry name" value="Complex1_LYR_dom"/>
</dbReference>
<dbReference type="Proteomes" id="UP000011761">
    <property type="component" value="Unassembled WGS sequence"/>
</dbReference>
<evidence type="ECO:0000256" key="1">
    <source>
        <dbReference type="ARBA" id="ARBA00004173"/>
    </source>
</evidence>
<keyword evidence="3" id="KW-0809">Transit peptide</keyword>
<dbReference type="PANTHER" id="PTHR13675">
    <property type="entry name" value="LYR MOTIF-CONTAINING PROTEIN 2"/>
    <property type="match status" value="1"/>
</dbReference>
<dbReference type="EMBL" id="KB445558">
    <property type="protein sequence ID" value="EMC94893.1"/>
    <property type="molecule type" value="Genomic_DNA"/>
</dbReference>
<gene>
    <name evidence="8" type="ORF">BAUCODRAFT_73978</name>
</gene>
<dbReference type="InterPro" id="IPR045293">
    <property type="entry name" value="Complex1_LYR_LYRM2"/>
</dbReference>
<evidence type="ECO:0000256" key="6">
    <source>
        <dbReference type="ARBA" id="ARBA00044735"/>
    </source>
</evidence>
<dbReference type="OMA" id="YMRDWAR"/>
<dbReference type="Pfam" id="PF05347">
    <property type="entry name" value="Complex1_LYR"/>
    <property type="match status" value="1"/>
</dbReference>
<dbReference type="GeneID" id="19116855"/>
<feature type="domain" description="Complex 1 LYR protein" evidence="7">
    <location>
        <begin position="33"/>
        <end position="89"/>
    </location>
</feature>
<dbReference type="CDD" id="cd20262">
    <property type="entry name" value="Complex1_LYR_LYRM2"/>
    <property type="match status" value="1"/>
</dbReference>
<comment type="function">
    <text evidence="6">Involved in efficient integration of the N-module into mitochondrial respiratory chain complex I.</text>
</comment>
<evidence type="ECO:0000256" key="2">
    <source>
        <dbReference type="ARBA" id="ARBA00009508"/>
    </source>
</evidence>
<dbReference type="OrthoDB" id="74240at2759"/>